<keyword evidence="8" id="KW-1185">Reference proteome</keyword>
<protein>
    <submittedName>
        <fullName evidence="7">Mitogen-activated protein kinase kinase</fullName>
        <ecNumber evidence="7">2.7.12.2</ecNumber>
    </submittedName>
</protein>
<dbReference type="Gene3D" id="1.25.40.10">
    <property type="entry name" value="Tetratricopeptide repeat domain"/>
    <property type="match status" value="1"/>
</dbReference>
<dbReference type="STRING" id="1091494.MEALZ_1957"/>
<dbReference type="PROSITE" id="PS00107">
    <property type="entry name" value="PROTEIN_KINASE_ATP"/>
    <property type="match status" value="1"/>
</dbReference>
<keyword evidence="2 5" id="KW-0547">Nucleotide-binding</keyword>
<evidence type="ECO:0000256" key="4">
    <source>
        <dbReference type="ARBA" id="ARBA00022840"/>
    </source>
</evidence>
<dbReference type="PROSITE" id="PS50011">
    <property type="entry name" value="PROTEIN_KINASE_DOM"/>
    <property type="match status" value="1"/>
</dbReference>
<evidence type="ECO:0000256" key="5">
    <source>
        <dbReference type="PROSITE-ProRule" id="PRU10141"/>
    </source>
</evidence>
<evidence type="ECO:0000256" key="2">
    <source>
        <dbReference type="ARBA" id="ARBA00022741"/>
    </source>
</evidence>
<proteinExistence type="predicted"/>
<dbReference type="GO" id="GO:0005524">
    <property type="term" value="F:ATP binding"/>
    <property type="evidence" value="ECO:0007669"/>
    <property type="project" value="UniProtKB-UniRule"/>
</dbReference>
<keyword evidence="3 7" id="KW-0418">Kinase</keyword>
<dbReference type="Gene3D" id="1.10.510.10">
    <property type="entry name" value="Transferase(Phosphotransferase) domain 1"/>
    <property type="match status" value="1"/>
</dbReference>
<dbReference type="GO" id="GO:0004674">
    <property type="term" value="F:protein serine/threonine kinase activity"/>
    <property type="evidence" value="ECO:0007669"/>
    <property type="project" value="TreeGrafter"/>
</dbReference>
<dbReference type="InterPro" id="IPR000719">
    <property type="entry name" value="Prot_kinase_dom"/>
</dbReference>
<dbReference type="AlphaFoldDB" id="G4T2Z0"/>
<keyword evidence="4 5" id="KW-0067">ATP-binding</keyword>
<accession>G4T2Z0</accession>
<sequence>METPLSHFVQVLNSFREGEATFGDLSKQMRQLLSEHPEQSGELRKLLDDCFEQGYLPPQIHQGLIVQTTLSLHNDDETRISTSSHEQDETIVWPTTKTNTPKPGEIIQPNVDFEKTRLTDRFESTAQRGAVSSVDITSGQMINTTRGTRYSGSSGFSSTESEKIGIGSVLKDRFILEELLGSGGMGVVYKALDLRKQEAQDKSPYVALKILNDEFKDNPTSYIALQRETRKAQTLAHPNIITVYDFDRDRSHIFMSMEVLTGQSLKDYINKVIPNGMPFKKAWHIIKGMCLALAYAHKNGIIHSDFKPGNVSILENGEVKVLDFGIACAVRPGKDQDETIFDARRDLGALTPAYASLEMFSNKEPDPSDDVYALACVIYEVLTGKHPYGKLSALKAHELNLQPKTVPSLSRRQWKGLQRALALERKDRTPSVKQLITDLQPQSPLPIILGTMAIIAIAVTTGGYIKLSQETDPLQDKIIELTPKQQLKVKDLLELAEIHFEVGYLTAPTGSNALWSYRQALEIDPYNKEAKNGLKKIADILAEQAQQLYAEGKYDESLSKIEEGLEAIPKHDELLALKKKILN</sequence>
<feature type="domain" description="Protein kinase" evidence="6">
    <location>
        <begin position="174"/>
        <end position="502"/>
    </location>
</feature>
<dbReference type="Proteomes" id="UP000008315">
    <property type="component" value="Chromosome"/>
</dbReference>
<dbReference type="PATRIC" id="fig|271065.3.peg.2015"/>
<dbReference type="KEGG" id="mah:MEALZ_1957"/>
<dbReference type="SUPFAM" id="SSF56112">
    <property type="entry name" value="Protein kinase-like (PK-like)"/>
    <property type="match status" value="1"/>
</dbReference>
<evidence type="ECO:0000313" key="7">
    <source>
        <dbReference type="EMBL" id="CCE23643.1"/>
    </source>
</evidence>
<dbReference type="Pfam" id="PF00069">
    <property type="entry name" value="Pkinase"/>
    <property type="match status" value="1"/>
</dbReference>
<evidence type="ECO:0000256" key="3">
    <source>
        <dbReference type="ARBA" id="ARBA00022777"/>
    </source>
</evidence>
<dbReference type="SUPFAM" id="SSF48452">
    <property type="entry name" value="TPR-like"/>
    <property type="match status" value="1"/>
</dbReference>
<dbReference type="PANTHER" id="PTHR43289">
    <property type="entry name" value="MITOGEN-ACTIVATED PROTEIN KINASE KINASE KINASE 20-RELATED"/>
    <property type="match status" value="1"/>
</dbReference>
<dbReference type="EC" id="2.7.12.2" evidence="7"/>
<dbReference type="CDD" id="cd14014">
    <property type="entry name" value="STKc_PknB_like"/>
    <property type="match status" value="1"/>
</dbReference>
<dbReference type="PANTHER" id="PTHR43289:SF6">
    <property type="entry name" value="SERINE_THREONINE-PROTEIN KINASE NEKL-3"/>
    <property type="match status" value="1"/>
</dbReference>
<dbReference type="InterPro" id="IPR017441">
    <property type="entry name" value="Protein_kinase_ATP_BS"/>
</dbReference>
<feature type="binding site" evidence="5">
    <location>
        <position position="209"/>
    </location>
    <ligand>
        <name>ATP</name>
        <dbReference type="ChEBI" id="CHEBI:30616"/>
    </ligand>
</feature>
<dbReference type="HOGENOM" id="CLU_503260_0_0_6"/>
<evidence type="ECO:0000259" key="6">
    <source>
        <dbReference type="PROSITE" id="PS50011"/>
    </source>
</evidence>
<name>G4T2Z0_META2</name>
<dbReference type="EMBL" id="FO082060">
    <property type="protein sequence ID" value="CCE23643.1"/>
    <property type="molecule type" value="Genomic_DNA"/>
</dbReference>
<organism evidence="7 8">
    <name type="scientific">Methylotuvimicrobium alcaliphilum (strain DSM 19304 / NCIMB 14124 / VKM B-2133 / 20Z)</name>
    <name type="common">Methylomicrobium alcaliphilum</name>
    <dbReference type="NCBI Taxonomy" id="1091494"/>
    <lineage>
        <taxon>Bacteria</taxon>
        <taxon>Pseudomonadati</taxon>
        <taxon>Pseudomonadota</taxon>
        <taxon>Gammaproteobacteria</taxon>
        <taxon>Methylococcales</taxon>
        <taxon>Methylococcaceae</taxon>
        <taxon>Methylotuvimicrobium</taxon>
    </lineage>
</organism>
<gene>
    <name evidence="7" type="ordered locus">MEALZ_1957</name>
</gene>
<dbReference type="Gene3D" id="3.30.200.20">
    <property type="entry name" value="Phosphorylase Kinase, domain 1"/>
    <property type="match status" value="1"/>
</dbReference>
<dbReference type="InterPro" id="IPR011009">
    <property type="entry name" value="Kinase-like_dom_sf"/>
</dbReference>
<reference evidence="8" key="1">
    <citation type="journal article" date="2012" name="J. Bacteriol.">
        <title>Genome sequence of the haloalkaliphilic methanotrophic bacterium Methylomicrobium alcaliphilum 20Z.</title>
        <authorList>
            <person name="Vuilleumier S."/>
            <person name="Khmelenina V.N."/>
            <person name="Bringel F."/>
            <person name="Reshetnikov A.S."/>
            <person name="Lajus A."/>
            <person name="Mangenot S."/>
            <person name="Rouy Z."/>
            <person name="Op den Camp H.J."/>
            <person name="Jetten M.S."/>
            <person name="Dispirito A.A."/>
            <person name="Dunfield P."/>
            <person name="Klotz M.G."/>
            <person name="Semrau J.D."/>
            <person name="Stein L.Y."/>
            <person name="Barbe V."/>
            <person name="Medigue C."/>
            <person name="Trotsenko Y.A."/>
            <person name="Kalyuzhnaya M.G."/>
        </authorList>
    </citation>
    <scope>NUCLEOTIDE SEQUENCE [LARGE SCALE GENOMIC DNA]</scope>
    <source>
        <strain evidence="8">DSM 19304 / NCIMB 14124 / VKM B-2133 / 20Z</strain>
    </source>
</reference>
<dbReference type="RefSeq" id="WP_014148435.1">
    <property type="nucleotide sequence ID" value="NC_016112.1"/>
</dbReference>
<evidence type="ECO:0000256" key="1">
    <source>
        <dbReference type="ARBA" id="ARBA00022679"/>
    </source>
</evidence>
<evidence type="ECO:0000313" key="8">
    <source>
        <dbReference type="Proteomes" id="UP000008315"/>
    </source>
</evidence>
<keyword evidence="1 7" id="KW-0808">Transferase</keyword>
<dbReference type="InterPro" id="IPR011990">
    <property type="entry name" value="TPR-like_helical_dom_sf"/>
</dbReference>